<dbReference type="OrthoDB" id="9806380at2"/>
<feature type="domain" description="DUF1330" evidence="1">
    <location>
        <begin position="3"/>
        <end position="95"/>
    </location>
</feature>
<protein>
    <submittedName>
        <fullName evidence="2">DUF1330 domain-containing protein</fullName>
    </submittedName>
</protein>
<keyword evidence="3" id="KW-1185">Reference proteome</keyword>
<proteinExistence type="predicted"/>
<gene>
    <name evidence="2" type="ORF">DY218_34180</name>
</gene>
<evidence type="ECO:0000313" key="2">
    <source>
        <dbReference type="EMBL" id="RFU82318.1"/>
    </source>
</evidence>
<dbReference type="InterPro" id="IPR011008">
    <property type="entry name" value="Dimeric_a/b-barrel"/>
</dbReference>
<dbReference type="RefSeq" id="WP_128560053.1">
    <property type="nucleotide sequence ID" value="NZ_QUAK01000239.1"/>
</dbReference>
<evidence type="ECO:0000259" key="1">
    <source>
        <dbReference type="Pfam" id="PF07045"/>
    </source>
</evidence>
<dbReference type="EMBL" id="QUAK01000239">
    <property type="protein sequence ID" value="RFU82318.1"/>
    <property type="molecule type" value="Genomic_DNA"/>
</dbReference>
<dbReference type="AlphaFoldDB" id="A0A372LUH8"/>
<dbReference type="Gene3D" id="3.30.70.100">
    <property type="match status" value="1"/>
</dbReference>
<dbReference type="Pfam" id="PF07045">
    <property type="entry name" value="DUF1330"/>
    <property type="match status" value="1"/>
</dbReference>
<comment type="caution">
    <text evidence="2">The sequence shown here is derived from an EMBL/GenBank/DDBJ whole genome shotgun (WGS) entry which is preliminary data.</text>
</comment>
<organism evidence="2 3">
    <name type="scientific">Streptomyces triticagri</name>
    <dbReference type="NCBI Taxonomy" id="2293568"/>
    <lineage>
        <taxon>Bacteria</taxon>
        <taxon>Bacillati</taxon>
        <taxon>Actinomycetota</taxon>
        <taxon>Actinomycetes</taxon>
        <taxon>Kitasatosporales</taxon>
        <taxon>Streptomycetaceae</taxon>
        <taxon>Streptomyces</taxon>
    </lineage>
</organism>
<dbReference type="PANTHER" id="PTHR41521:SF4">
    <property type="entry name" value="BLR0684 PROTEIN"/>
    <property type="match status" value="1"/>
</dbReference>
<dbReference type="InterPro" id="IPR010753">
    <property type="entry name" value="DUF1330"/>
</dbReference>
<sequence>MTHYAVAHLQSAAQHEDVFVYMERIQSTLDPYEGRFVVHGSRPEVVEGAWPGYLVMIAFPDEERAKGWYRSDAYQAILPLRTDHIEGDVILVPGVPEGYDPASTAALMRTAADAG</sequence>
<dbReference type="SUPFAM" id="SSF54909">
    <property type="entry name" value="Dimeric alpha+beta barrel"/>
    <property type="match status" value="1"/>
</dbReference>
<name>A0A372LUH8_9ACTN</name>
<dbReference type="PANTHER" id="PTHR41521">
    <property type="match status" value="1"/>
</dbReference>
<evidence type="ECO:0000313" key="3">
    <source>
        <dbReference type="Proteomes" id="UP000263094"/>
    </source>
</evidence>
<reference evidence="2 3" key="1">
    <citation type="submission" date="2018-08" db="EMBL/GenBank/DDBJ databases">
        <title>Isolation, diversity and antifungal activity of Actinobacteria from wheat.</title>
        <authorList>
            <person name="Han C."/>
        </authorList>
    </citation>
    <scope>NUCLEOTIDE SEQUENCE [LARGE SCALE GENOMIC DNA]</scope>
    <source>
        <strain evidence="2 3">NEAU-YY421</strain>
    </source>
</reference>
<accession>A0A372LUH8</accession>
<dbReference type="Proteomes" id="UP000263094">
    <property type="component" value="Unassembled WGS sequence"/>
</dbReference>